<name>A0A2L1VED5_ACINO</name>
<sequence length="405" mass="43359">MANQFQNMTEYTREFGRILHNKLTLIPRVTRGYDDRYAKTGAKIGDTLKIRLPNQYSVSTGRVAVPQDVVDSSVDLKVNKRYNVATQIDTQQWTLSLNDWSQEVATPVATRIAAEVEKDMFLDVVCDTYNQVGTPGTNPSAMATYLAVGQRLDEYLCPMDSDRSLIISPAANAAAVDTFKGLFQSSDRIADQYERGAMGQGLGFEFYRSGLVATITTGNKTTGVTVSGANQAGSTLVVGGLAAGDTFKRGQVFTIAGVKAINPETKTAYSYDQQFVITADVTASGATASLSIAPAIKLGSSTGDVNARDTVNSLPAASAALTFEGAANSTYRVGLGFHKEAIAFATADLVPLDGINNSSATIEGLRVRIARGSDILQDYNLARFDILAGWKVIRPEFATRLALAN</sequence>
<dbReference type="Gene3D" id="2.40.30.240">
    <property type="match status" value="1"/>
</dbReference>
<evidence type="ECO:0000313" key="1">
    <source>
        <dbReference type="EMBL" id="AVF43579.1"/>
    </source>
</evidence>
<dbReference type="AlphaFoldDB" id="A0A2L1VED5"/>
<dbReference type="EMBL" id="CP014019">
    <property type="protein sequence ID" value="AVF43579.1"/>
    <property type="molecule type" value="Genomic_DNA"/>
</dbReference>
<accession>A0A2L1VED5</accession>
<dbReference type="InterPro" id="IPR024659">
    <property type="entry name" value="Phage_coat_Gp5"/>
</dbReference>
<evidence type="ECO:0000313" key="2">
    <source>
        <dbReference type="Proteomes" id="UP000237921"/>
    </source>
</evidence>
<gene>
    <name evidence="1" type="ORF">AL533_03825</name>
</gene>
<evidence type="ECO:0008006" key="3">
    <source>
        <dbReference type="Google" id="ProtNLM"/>
    </source>
</evidence>
<dbReference type="Pfam" id="PF11651">
    <property type="entry name" value="P22_CoatProtein"/>
    <property type="match status" value="1"/>
</dbReference>
<organism evidence="1 2">
    <name type="scientific">Acinetobacter nosocomialis</name>
    <dbReference type="NCBI Taxonomy" id="106654"/>
    <lineage>
        <taxon>Bacteria</taxon>
        <taxon>Pseudomonadati</taxon>
        <taxon>Pseudomonadota</taxon>
        <taxon>Gammaproteobacteria</taxon>
        <taxon>Moraxellales</taxon>
        <taxon>Moraxellaceae</taxon>
        <taxon>Acinetobacter</taxon>
        <taxon>Acinetobacter calcoaceticus/baumannii complex</taxon>
    </lineage>
</organism>
<protein>
    <recommendedName>
        <fullName evidence="3">P22 coat-protein 5 family protein</fullName>
    </recommendedName>
</protein>
<dbReference type="Proteomes" id="UP000237921">
    <property type="component" value="Chromosome"/>
</dbReference>
<reference evidence="2" key="1">
    <citation type="submission" date="2017-12" db="EMBL/GenBank/DDBJ databases">
        <title>FDA dAtabase for Regulatory Grade micrObial Sequences (FDA-ARGOS): Supporting development and validation of Infectious Disease Dx tests.</title>
        <authorList>
            <person name="Hoffmann M."/>
            <person name="Allard M."/>
            <person name="Evans P."/>
            <person name="Brown E."/>
            <person name="Tallon L."/>
            <person name="Sadzewicz L."/>
            <person name="Sengamalay N."/>
            <person name="Ott S."/>
            <person name="Godinez A."/>
            <person name="Nagaraj S."/>
            <person name="Vavikolanu K."/>
            <person name="Aluvathingal J."/>
            <person name="Nadendla S."/>
            <person name="Sichtig H."/>
        </authorList>
    </citation>
    <scope>NUCLEOTIDE SEQUENCE [LARGE SCALE GENOMIC DNA]</scope>
    <source>
        <strain evidence="2">FDAARGOS_129</strain>
    </source>
</reference>
<proteinExistence type="predicted"/>
<dbReference type="RefSeq" id="WP_104918700.1">
    <property type="nucleotide sequence ID" value="NZ_CP014019.1"/>
</dbReference>